<evidence type="ECO:0000259" key="2">
    <source>
        <dbReference type="Pfam" id="PF19493"/>
    </source>
</evidence>
<name>A0ABP5A3L3_9ACTN</name>
<comment type="caution">
    <text evidence="3">The sequence shown here is derived from an EMBL/GenBank/DDBJ whole genome shotgun (WGS) entry which is preliminary data.</text>
</comment>
<proteinExistence type="predicted"/>
<dbReference type="InterPro" id="IPR045794">
    <property type="entry name" value="Trypco1"/>
</dbReference>
<feature type="region of interest" description="Disordered" evidence="1">
    <location>
        <begin position="22"/>
        <end position="55"/>
    </location>
</feature>
<evidence type="ECO:0000313" key="4">
    <source>
        <dbReference type="Proteomes" id="UP001501303"/>
    </source>
</evidence>
<sequence length="132" mass="13178">MSGTVTEVILPDGTHVWARVTEEEPPPVAGRPGPSAVPGAPPPGGGYSDTGLGGRTAARLEGLRELVTGVAGSLAEGLRTVRPDEVKVTFGVEFTARAGKVVGLLADGEGKTAVTVTLTWKGTPPGAPGQAG</sequence>
<feature type="domain" description="Trypsin-co-occurring" evidence="2">
    <location>
        <begin position="10"/>
        <end position="121"/>
    </location>
</feature>
<feature type="compositionally biased region" description="Gly residues" evidence="1">
    <location>
        <begin position="45"/>
        <end position="54"/>
    </location>
</feature>
<dbReference type="RefSeq" id="WP_344258949.1">
    <property type="nucleotide sequence ID" value="NZ_BAAAMJ010000008.1"/>
</dbReference>
<dbReference type="Pfam" id="PF19493">
    <property type="entry name" value="Trypco1"/>
    <property type="match status" value="1"/>
</dbReference>
<dbReference type="Proteomes" id="UP001501303">
    <property type="component" value="Unassembled WGS sequence"/>
</dbReference>
<reference evidence="4" key="1">
    <citation type="journal article" date="2019" name="Int. J. Syst. Evol. Microbiol.">
        <title>The Global Catalogue of Microorganisms (GCM) 10K type strain sequencing project: providing services to taxonomists for standard genome sequencing and annotation.</title>
        <authorList>
            <consortium name="The Broad Institute Genomics Platform"/>
            <consortium name="The Broad Institute Genome Sequencing Center for Infectious Disease"/>
            <person name="Wu L."/>
            <person name="Ma J."/>
        </authorList>
    </citation>
    <scope>NUCLEOTIDE SEQUENCE [LARGE SCALE GENOMIC DNA]</scope>
    <source>
        <strain evidence="4">JCM 13581</strain>
    </source>
</reference>
<gene>
    <name evidence="3" type="ORF">GCM10009716_08660</name>
</gene>
<evidence type="ECO:0000313" key="3">
    <source>
        <dbReference type="EMBL" id="GAA1901038.1"/>
    </source>
</evidence>
<accession>A0ABP5A3L3</accession>
<keyword evidence="4" id="KW-1185">Reference proteome</keyword>
<evidence type="ECO:0000256" key="1">
    <source>
        <dbReference type="SAM" id="MobiDB-lite"/>
    </source>
</evidence>
<dbReference type="EMBL" id="BAAAMJ010000008">
    <property type="protein sequence ID" value="GAA1901038.1"/>
    <property type="molecule type" value="Genomic_DNA"/>
</dbReference>
<organism evidence="3 4">
    <name type="scientific">Streptomyces sodiiphilus</name>
    <dbReference type="NCBI Taxonomy" id="226217"/>
    <lineage>
        <taxon>Bacteria</taxon>
        <taxon>Bacillati</taxon>
        <taxon>Actinomycetota</taxon>
        <taxon>Actinomycetes</taxon>
        <taxon>Kitasatosporales</taxon>
        <taxon>Streptomycetaceae</taxon>
        <taxon>Streptomyces</taxon>
    </lineage>
</organism>
<protein>
    <recommendedName>
        <fullName evidence="2">Trypsin-co-occurring domain-containing protein</fullName>
    </recommendedName>
</protein>
<dbReference type="NCBIfam" id="NF041216">
    <property type="entry name" value="CU044_2847_fam"/>
    <property type="match status" value="1"/>
</dbReference>